<dbReference type="EMBL" id="PYNF01000002">
    <property type="protein sequence ID" value="PSV01032.1"/>
    <property type="molecule type" value="Genomic_DNA"/>
</dbReference>
<protein>
    <submittedName>
        <fullName evidence="2">Uncharacterized protein</fullName>
    </submittedName>
</protein>
<sequence length="243" mass="27672">MRNIEIANKKKQLSSFKCNDLTDNELISDIVDGLSLRQKELESACYWVRLSKAVRLLKLIMVTGIMTMELALSFFIYKLITSLINKPFGITLLQDLGFTFSSCCFVFLVSYVMIGWIVEKKSCNAIADIDINAVLDAVDELNRFHASLAKKITDKATSKDLERVLANIKESEHYRGVLIADLLSRDKSFFRLRQLNKISPSHKYLHKAKYKINPLSWFEKTLVVLRTSHANQITDANSESSAL</sequence>
<dbReference type="RefSeq" id="WP_107288760.1">
    <property type="nucleotide sequence ID" value="NZ_PYNF01000002.1"/>
</dbReference>
<keyword evidence="1" id="KW-0812">Transmembrane</keyword>
<evidence type="ECO:0000313" key="2">
    <source>
        <dbReference type="EMBL" id="PSV01032.1"/>
    </source>
</evidence>
<keyword evidence="1" id="KW-0472">Membrane</keyword>
<organism evidence="2 3">
    <name type="scientific">Photobacterium kishitanii</name>
    <dbReference type="NCBI Taxonomy" id="318456"/>
    <lineage>
        <taxon>Bacteria</taxon>
        <taxon>Pseudomonadati</taxon>
        <taxon>Pseudomonadota</taxon>
        <taxon>Gammaproteobacteria</taxon>
        <taxon>Vibrionales</taxon>
        <taxon>Vibrionaceae</taxon>
        <taxon>Photobacterium</taxon>
    </lineage>
</organism>
<accession>A0A2T3KMM8</accession>
<dbReference type="Proteomes" id="UP000241426">
    <property type="component" value="Unassembled WGS sequence"/>
</dbReference>
<proteinExistence type="predicted"/>
<reference evidence="2 3" key="1">
    <citation type="submission" date="2018-01" db="EMBL/GenBank/DDBJ databases">
        <title>Whole genome sequencing of Histamine producing bacteria.</title>
        <authorList>
            <person name="Butler K."/>
        </authorList>
    </citation>
    <scope>NUCLEOTIDE SEQUENCE [LARGE SCALE GENOMIC DNA]</scope>
    <source>
        <strain evidence="2 3">FS-7.2</strain>
    </source>
</reference>
<name>A0A2T3KMM8_9GAMM</name>
<comment type="caution">
    <text evidence="2">The sequence shown here is derived from an EMBL/GenBank/DDBJ whole genome shotgun (WGS) entry which is preliminary data.</text>
</comment>
<feature type="transmembrane region" description="Helical" evidence="1">
    <location>
        <begin position="97"/>
        <end position="118"/>
    </location>
</feature>
<dbReference type="AlphaFoldDB" id="A0A2T3KMM8"/>
<evidence type="ECO:0000313" key="3">
    <source>
        <dbReference type="Proteomes" id="UP000241426"/>
    </source>
</evidence>
<keyword evidence="1" id="KW-1133">Transmembrane helix</keyword>
<feature type="transmembrane region" description="Helical" evidence="1">
    <location>
        <begin position="56"/>
        <end position="77"/>
    </location>
</feature>
<evidence type="ECO:0000256" key="1">
    <source>
        <dbReference type="SAM" id="Phobius"/>
    </source>
</evidence>
<gene>
    <name evidence="2" type="ORF">C9J27_03110</name>
</gene>